<dbReference type="InterPro" id="IPR056002">
    <property type="entry name" value="DUF7580"/>
</dbReference>
<dbReference type="Proteomes" id="UP000799770">
    <property type="component" value="Unassembled WGS sequence"/>
</dbReference>
<dbReference type="PANTHER" id="PTHR35186">
    <property type="entry name" value="ANK_REP_REGION DOMAIN-CONTAINING PROTEIN"/>
    <property type="match status" value="1"/>
</dbReference>
<name>A0A6A5YWW7_9PLEO</name>
<proteinExistence type="predicted"/>
<keyword evidence="3" id="KW-1185">Reference proteome</keyword>
<organism evidence="2 3">
    <name type="scientific">Lophiotrema nucula</name>
    <dbReference type="NCBI Taxonomy" id="690887"/>
    <lineage>
        <taxon>Eukaryota</taxon>
        <taxon>Fungi</taxon>
        <taxon>Dikarya</taxon>
        <taxon>Ascomycota</taxon>
        <taxon>Pezizomycotina</taxon>
        <taxon>Dothideomycetes</taxon>
        <taxon>Pleosporomycetidae</taxon>
        <taxon>Pleosporales</taxon>
        <taxon>Lophiotremataceae</taxon>
        <taxon>Lophiotrema</taxon>
    </lineage>
</organism>
<gene>
    <name evidence="2" type="ORF">BDV96DRAFT_615165</name>
</gene>
<protein>
    <recommendedName>
        <fullName evidence="1">DUF7580 domain-containing protein</fullName>
    </recommendedName>
</protein>
<dbReference type="AlphaFoldDB" id="A0A6A5YWW7"/>
<dbReference type="EMBL" id="ML977337">
    <property type="protein sequence ID" value="KAF2110631.1"/>
    <property type="molecule type" value="Genomic_DNA"/>
</dbReference>
<dbReference type="PANTHER" id="PTHR35186:SF4">
    <property type="entry name" value="PRION-INHIBITION AND PROPAGATION HELO DOMAIN-CONTAINING PROTEIN"/>
    <property type="match status" value="1"/>
</dbReference>
<accession>A0A6A5YWW7</accession>
<evidence type="ECO:0000313" key="2">
    <source>
        <dbReference type="EMBL" id="KAF2110631.1"/>
    </source>
</evidence>
<reference evidence="2" key="1">
    <citation type="journal article" date="2020" name="Stud. Mycol.">
        <title>101 Dothideomycetes genomes: a test case for predicting lifestyles and emergence of pathogens.</title>
        <authorList>
            <person name="Haridas S."/>
            <person name="Albert R."/>
            <person name="Binder M."/>
            <person name="Bloem J."/>
            <person name="Labutti K."/>
            <person name="Salamov A."/>
            <person name="Andreopoulos B."/>
            <person name="Baker S."/>
            <person name="Barry K."/>
            <person name="Bills G."/>
            <person name="Bluhm B."/>
            <person name="Cannon C."/>
            <person name="Castanera R."/>
            <person name="Culley D."/>
            <person name="Daum C."/>
            <person name="Ezra D."/>
            <person name="Gonzalez J."/>
            <person name="Henrissat B."/>
            <person name="Kuo A."/>
            <person name="Liang C."/>
            <person name="Lipzen A."/>
            <person name="Lutzoni F."/>
            <person name="Magnuson J."/>
            <person name="Mondo S."/>
            <person name="Nolan M."/>
            <person name="Ohm R."/>
            <person name="Pangilinan J."/>
            <person name="Park H.-J."/>
            <person name="Ramirez L."/>
            <person name="Alfaro M."/>
            <person name="Sun H."/>
            <person name="Tritt A."/>
            <person name="Yoshinaga Y."/>
            <person name="Zwiers L.-H."/>
            <person name="Turgeon B."/>
            <person name="Goodwin S."/>
            <person name="Spatafora J."/>
            <person name="Crous P."/>
            <person name="Grigoriev I."/>
        </authorList>
    </citation>
    <scope>NUCLEOTIDE SEQUENCE</scope>
    <source>
        <strain evidence="2">CBS 627.86</strain>
    </source>
</reference>
<dbReference type="Pfam" id="PF24476">
    <property type="entry name" value="DUF7580"/>
    <property type="match status" value="1"/>
</dbReference>
<dbReference type="OrthoDB" id="3565018at2759"/>
<sequence length="189" mass="21475">MHEIQDLCSALSTQCPGCFGFVDEDEHRFVFYKSPNTASMDHVSTVTLDKLLQKAHTLTRRKRYFLAFTLASSYLQLGSTPWLNTPIQRDSIVFLHNPSDLESTALDHPYIRREMTKTTPTPPVDAISSLAIQWSKMVSEEAGPEFAEAIEWCLHAKELSDGSWRKEIWSHVIVPLEACHKQVSQKPMA</sequence>
<evidence type="ECO:0000313" key="3">
    <source>
        <dbReference type="Proteomes" id="UP000799770"/>
    </source>
</evidence>
<feature type="domain" description="DUF7580" evidence="1">
    <location>
        <begin position="3"/>
        <end position="118"/>
    </location>
</feature>
<evidence type="ECO:0000259" key="1">
    <source>
        <dbReference type="Pfam" id="PF24476"/>
    </source>
</evidence>